<dbReference type="Pfam" id="PF00114">
    <property type="entry name" value="Pilin"/>
    <property type="match status" value="1"/>
</dbReference>
<sequence>MKSNHNSGFTLIELIIAVAIIGILTIIAIPAYQTYVAKSILSTLQTSASAGRSGMMSRYMELGEMPEEGIGENGINQPGSITQGLINSLSISPYQSSFTYTKDGSKKASIIITLANVNGSVNTKKLSFVFEDIGGALTMSCIADSNLAPKYIPKNCTQ</sequence>
<keyword evidence="2" id="KW-0488">Methylation</keyword>
<evidence type="ECO:0000313" key="6">
    <source>
        <dbReference type="Proteomes" id="UP000245539"/>
    </source>
</evidence>
<dbReference type="GO" id="GO:0009289">
    <property type="term" value="C:pilus"/>
    <property type="evidence" value="ECO:0007669"/>
    <property type="project" value="InterPro"/>
</dbReference>
<name>A0A317C2J8_9GAMM</name>
<dbReference type="OrthoDB" id="115249at2"/>
<comment type="similarity">
    <text evidence="1 3">Belongs to the N-Me-Phe pilin family.</text>
</comment>
<evidence type="ECO:0000313" key="5">
    <source>
        <dbReference type="EMBL" id="PWQ92855.1"/>
    </source>
</evidence>
<evidence type="ECO:0000256" key="1">
    <source>
        <dbReference type="ARBA" id="ARBA00005233"/>
    </source>
</evidence>
<comment type="caution">
    <text evidence="5">The sequence shown here is derived from an EMBL/GenBank/DDBJ whole genome shotgun (WGS) entry which is preliminary data.</text>
</comment>
<evidence type="ECO:0000256" key="2">
    <source>
        <dbReference type="ARBA" id="ARBA00022481"/>
    </source>
</evidence>
<keyword evidence="4" id="KW-0812">Transmembrane</keyword>
<evidence type="ECO:0000256" key="4">
    <source>
        <dbReference type="SAM" id="Phobius"/>
    </source>
</evidence>
<dbReference type="SUPFAM" id="SSF54523">
    <property type="entry name" value="Pili subunits"/>
    <property type="match status" value="1"/>
</dbReference>
<dbReference type="Gene3D" id="3.30.700.10">
    <property type="entry name" value="Glycoprotein, Type 4 Pilin"/>
    <property type="match status" value="1"/>
</dbReference>
<dbReference type="PROSITE" id="PS00409">
    <property type="entry name" value="PROKAR_NTER_METHYL"/>
    <property type="match status" value="1"/>
</dbReference>
<accession>A0A317C2J8</accession>
<dbReference type="AlphaFoldDB" id="A0A317C2J8"/>
<gene>
    <name evidence="5" type="ORF">DKW60_19110</name>
</gene>
<keyword evidence="6" id="KW-1185">Reference proteome</keyword>
<dbReference type="InterPro" id="IPR001082">
    <property type="entry name" value="Pilin"/>
</dbReference>
<protein>
    <recommendedName>
        <fullName evidence="7">Prepilin-type cleavage/methylation domain-containing protein</fullName>
    </recommendedName>
</protein>
<evidence type="ECO:0000256" key="3">
    <source>
        <dbReference type="RuleBase" id="RU000389"/>
    </source>
</evidence>
<dbReference type="GO" id="GO:0007155">
    <property type="term" value="P:cell adhesion"/>
    <property type="evidence" value="ECO:0007669"/>
    <property type="project" value="InterPro"/>
</dbReference>
<keyword evidence="4" id="KW-1133">Transmembrane helix</keyword>
<dbReference type="Proteomes" id="UP000245539">
    <property type="component" value="Unassembled WGS sequence"/>
</dbReference>
<dbReference type="EMBL" id="QGKM01000075">
    <property type="protein sequence ID" value="PWQ92855.1"/>
    <property type="molecule type" value="Genomic_DNA"/>
</dbReference>
<keyword evidence="4" id="KW-0472">Membrane</keyword>
<keyword evidence="3" id="KW-0281">Fimbrium</keyword>
<proteinExistence type="inferred from homology"/>
<dbReference type="InterPro" id="IPR045584">
    <property type="entry name" value="Pilin-like"/>
</dbReference>
<feature type="transmembrane region" description="Helical" evidence="4">
    <location>
        <begin position="12"/>
        <end position="32"/>
    </location>
</feature>
<reference evidence="5 6" key="1">
    <citation type="submission" date="2018-05" db="EMBL/GenBank/DDBJ databases">
        <title>Leucothrix arctica sp. nov., isolated from Arctic seawater.</title>
        <authorList>
            <person name="Choi A."/>
            <person name="Baek K."/>
        </authorList>
    </citation>
    <scope>NUCLEOTIDE SEQUENCE [LARGE SCALE GENOMIC DNA]</scope>
    <source>
        <strain evidence="5 6">JCM 18388</strain>
    </source>
</reference>
<dbReference type="InterPro" id="IPR012902">
    <property type="entry name" value="N_methyl_site"/>
</dbReference>
<dbReference type="PANTHER" id="PTHR30093:SF34">
    <property type="entry name" value="PREPILIN PEPTIDASE-DEPENDENT PROTEIN D"/>
    <property type="match status" value="1"/>
</dbReference>
<dbReference type="PANTHER" id="PTHR30093">
    <property type="entry name" value="GENERAL SECRETION PATHWAY PROTEIN G"/>
    <property type="match status" value="1"/>
</dbReference>
<organism evidence="5 6">
    <name type="scientific">Leucothrix pacifica</name>
    <dbReference type="NCBI Taxonomy" id="1247513"/>
    <lineage>
        <taxon>Bacteria</taxon>
        <taxon>Pseudomonadati</taxon>
        <taxon>Pseudomonadota</taxon>
        <taxon>Gammaproteobacteria</taxon>
        <taxon>Thiotrichales</taxon>
        <taxon>Thiotrichaceae</taxon>
        <taxon>Leucothrix</taxon>
    </lineage>
</organism>
<evidence type="ECO:0008006" key="7">
    <source>
        <dbReference type="Google" id="ProtNLM"/>
    </source>
</evidence>
<dbReference type="Pfam" id="PF07963">
    <property type="entry name" value="N_methyl"/>
    <property type="match status" value="1"/>
</dbReference>
<dbReference type="NCBIfam" id="TIGR02532">
    <property type="entry name" value="IV_pilin_GFxxxE"/>
    <property type="match status" value="1"/>
</dbReference>
<dbReference type="RefSeq" id="WP_109839267.1">
    <property type="nucleotide sequence ID" value="NZ_QGKM01000075.1"/>
</dbReference>